<accession>A0A219AQW6</accession>
<dbReference type="GeneID" id="33936604"/>
<evidence type="ECO:0000313" key="3">
    <source>
        <dbReference type="Proteomes" id="UP000078397"/>
    </source>
</evidence>
<dbReference type="Proteomes" id="UP000078397">
    <property type="component" value="Unassembled WGS sequence"/>
</dbReference>
<feature type="region of interest" description="Disordered" evidence="1">
    <location>
        <begin position="40"/>
        <end position="93"/>
    </location>
</feature>
<gene>
    <name evidence="2" type="ORF">VFPPC_17673</name>
</gene>
<dbReference type="RefSeq" id="XP_022285600.1">
    <property type="nucleotide sequence ID" value="XM_022429362.1"/>
</dbReference>
<keyword evidence="3" id="KW-1185">Reference proteome</keyword>
<protein>
    <submittedName>
        <fullName evidence="2">Uncharacterized protein</fullName>
    </submittedName>
</protein>
<dbReference type="AlphaFoldDB" id="A0A219AQW6"/>
<evidence type="ECO:0000313" key="2">
    <source>
        <dbReference type="EMBL" id="OWT43151.1"/>
    </source>
</evidence>
<dbReference type="KEGG" id="pchm:VFPPC_17673"/>
<reference evidence="2 3" key="1">
    <citation type="journal article" date="2016" name="PLoS Pathog.">
        <title>Biosynthesis of antibiotic leucinostatins in bio-control fungus Purpureocillium lilacinum and their inhibition on phytophthora revealed by genome mining.</title>
        <authorList>
            <person name="Wang G."/>
            <person name="Liu Z."/>
            <person name="Lin R."/>
            <person name="Li E."/>
            <person name="Mao Z."/>
            <person name="Ling J."/>
            <person name="Yang Y."/>
            <person name="Yin W.B."/>
            <person name="Xie B."/>
        </authorList>
    </citation>
    <scope>NUCLEOTIDE SEQUENCE [LARGE SCALE GENOMIC DNA]</scope>
    <source>
        <strain evidence="2">170</strain>
    </source>
</reference>
<name>A0A219AQW6_METCM</name>
<evidence type="ECO:0000256" key="1">
    <source>
        <dbReference type="SAM" id="MobiDB-lite"/>
    </source>
</evidence>
<organism evidence="2 3">
    <name type="scientific">Pochonia chlamydosporia 170</name>
    <dbReference type="NCBI Taxonomy" id="1380566"/>
    <lineage>
        <taxon>Eukaryota</taxon>
        <taxon>Fungi</taxon>
        <taxon>Dikarya</taxon>
        <taxon>Ascomycota</taxon>
        <taxon>Pezizomycotina</taxon>
        <taxon>Sordariomycetes</taxon>
        <taxon>Hypocreomycetidae</taxon>
        <taxon>Hypocreales</taxon>
        <taxon>Clavicipitaceae</taxon>
        <taxon>Pochonia</taxon>
    </lineage>
</organism>
<comment type="caution">
    <text evidence="2">The sequence shown here is derived from an EMBL/GenBank/DDBJ whole genome shotgun (WGS) entry which is preliminary data.</text>
</comment>
<proteinExistence type="predicted"/>
<feature type="compositionally biased region" description="Polar residues" evidence="1">
    <location>
        <begin position="40"/>
        <end position="57"/>
    </location>
</feature>
<sequence>MSFAARFRRLPTNSTDPGGFNFVLKKDLVRQNAFTSIVTEKMSGNNSKSSGATSSGKMHQLSLRLVKESGPLTLQQELGRQPVLEPQTVLRRP</sequence>
<dbReference type="EMBL" id="LSBJ02000003">
    <property type="protein sequence ID" value="OWT43151.1"/>
    <property type="molecule type" value="Genomic_DNA"/>
</dbReference>